<feature type="chain" id="PRO_5046731469" evidence="1">
    <location>
        <begin position="18"/>
        <end position="178"/>
    </location>
</feature>
<organism evidence="3 4">
    <name type="scientific">Nibrella saemangeumensis</name>
    <dbReference type="NCBI Taxonomy" id="1084526"/>
    <lineage>
        <taxon>Bacteria</taxon>
        <taxon>Pseudomonadati</taxon>
        <taxon>Bacteroidota</taxon>
        <taxon>Cytophagia</taxon>
        <taxon>Cytophagales</taxon>
        <taxon>Spirosomataceae</taxon>
        <taxon>Nibrella</taxon>
    </lineage>
</organism>
<dbReference type="PANTHER" id="PTHR34406">
    <property type="entry name" value="PROTEIN YCEI"/>
    <property type="match status" value="1"/>
</dbReference>
<proteinExistence type="predicted"/>
<dbReference type="InterPro" id="IPR007372">
    <property type="entry name" value="Lipid/polyisoprenoid-bd_YceI"/>
</dbReference>
<dbReference type="InterPro" id="IPR036761">
    <property type="entry name" value="TTHA0802/YceI-like_sf"/>
</dbReference>
<dbReference type="SMART" id="SM00867">
    <property type="entry name" value="YceI"/>
    <property type="match status" value="1"/>
</dbReference>
<reference evidence="4" key="1">
    <citation type="journal article" date="2019" name="Int. J. Syst. Evol. Microbiol.">
        <title>The Global Catalogue of Microorganisms (GCM) 10K type strain sequencing project: providing services to taxonomists for standard genome sequencing and annotation.</title>
        <authorList>
            <consortium name="The Broad Institute Genomics Platform"/>
            <consortium name="The Broad Institute Genome Sequencing Center for Infectious Disease"/>
            <person name="Wu L."/>
            <person name="Ma J."/>
        </authorList>
    </citation>
    <scope>NUCLEOTIDE SEQUENCE [LARGE SCALE GENOMIC DNA]</scope>
    <source>
        <strain evidence="4">JCM 17927</strain>
    </source>
</reference>
<gene>
    <name evidence="3" type="ORF">GCM10023189_34740</name>
</gene>
<comment type="caution">
    <text evidence="3">The sequence shown here is derived from an EMBL/GenBank/DDBJ whole genome shotgun (WGS) entry which is preliminary data.</text>
</comment>
<dbReference type="RefSeq" id="WP_345245256.1">
    <property type="nucleotide sequence ID" value="NZ_BAABHD010000032.1"/>
</dbReference>
<name>A0ABP8N2B9_9BACT</name>
<dbReference type="EMBL" id="BAABHD010000032">
    <property type="protein sequence ID" value="GAA4460104.1"/>
    <property type="molecule type" value="Genomic_DNA"/>
</dbReference>
<dbReference type="SUPFAM" id="SSF101874">
    <property type="entry name" value="YceI-like"/>
    <property type="match status" value="1"/>
</dbReference>
<keyword evidence="1" id="KW-0732">Signal</keyword>
<protein>
    <submittedName>
        <fullName evidence="3">YceI family protein</fullName>
    </submittedName>
</protein>
<sequence length="178" mass="19713">MKLLPALLLLLAFAWSGGRTEIENSAVSFQIQNAGITVNGTLEELEADITFDPNQLGNADIRASVPVSSIRTGISLRDKHLQRPDYFQADKYPRIELASKVVRKTGRNKYEGVFALTMKGIERDVTIPFTVSSANEFTGSFRVNRLDFGLGQESLVLADEVAIQIRVKLKESMPVSVR</sequence>
<dbReference type="Pfam" id="PF04264">
    <property type="entry name" value="YceI"/>
    <property type="match status" value="1"/>
</dbReference>
<evidence type="ECO:0000313" key="4">
    <source>
        <dbReference type="Proteomes" id="UP001501175"/>
    </source>
</evidence>
<evidence type="ECO:0000259" key="2">
    <source>
        <dbReference type="SMART" id="SM00867"/>
    </source>
</evidence>
<dbReference type="Gene3D" id="2.40.128.110">
    <property type="entry name" value="Lipid/polyisoprenoid-binding, YceI-like"/>
    <property type="match status" value="1"/>
</dbReference>
<keyword evidence="4" id="KW-1185">Reference proteome</keyword>
<dbReference type="Proteomes" id="UP001501175">
    <property type="component" value="Unassembled WGS sequence"/>
</dbReference>
<feature type="domain" description="Lipid/polyisoprenoid-binding YceI-like" evidence="2">
    <location>
        <begin position="19"/>
        <end position="170"/>
    </location>
</feature>
<evidence type="ECO:0000313" key="3">
    <source>
        <dbReference type="EMBL" id="GAA4460104.1"/>
    </source>
</evidence>
<feature type="signal peptide" evidence="1">
    <location>
        <begin position="1"/>
        <end position="17"/>
    </location>
</feature>
<dbReference type="PANTHER" id="PTHR34406:SF1">
    <property type="entry name" value="PROTEIN YCEI"/>
    <property type="match status" value="1"/>
</dbReference>
<evidence type="ECO:0000256" key="1">
    <source>
        <dbReference type="SAM" id="SignalP"/>
    </source>
</evidence>
<accession>A0ABP8N2B9</accession>